<reference evidence="3" key="1">
    <citation type="journal article" date="2021" name="Syst. Appl. Microbiol.">
        <title>Roseomonas hellenica sp. nov., isolated from roots of wild-growing Alkanna tinctoria.</title>
        <authorList>
            <person name="Rat A."/>
            <person name="Naranjo H.D."/>
            <person name="Lebbe L."/>
            <person name="Cnockaert M."/>
            <person name="Krigas N."/>
            <person name="Grigoriadou K."/>
            <person name="Maloupa E."/>
            <person name="Willems A."/>
        </authorList>
    </citation>
    <scope>NUCLEOTIDE SEQUENCE [LARGE SCALE GENOMIC DNA]</scope>
    <source>
        <strain evidence="3">LMG 31159</strain>
    </source>
</reference>
<organism evidence="2 3">
    <name type="scientific">Neoroseomonas terrae</name>
    <dbReference type="NCBI Taxonomy" id="424799"/>
    <lineage>
        <taxon>Bacteria</taxon>
        <taxon>Pseudomonadati</taxon>
        <taxon>Pseudomonadota</taxon>
        <taxon>Alphaproteobacteria</taxon>
        <taxon>Acetobacterales</taxon>
        <taxon>Acetobacteraceae</taxon>
        <taxon>Neoroseomonas</taxon>
    </lineage>
</organism>
<name>A0ABS5EDX2_9PROT</name>
<dbReference type="Proteomes" id="UP000698752">
    <property type="component" value="Unassembled WGS sequence"/>
</dbReference>
<feature type="transmembrane region" description="Helical" evidence="1">
    <location>
        <begin position="16"/>
        <end position="36"/>
    </location>
</feature>
<sequence length="100" mass="11084">MWMERRMLHGIDWPSVFAQAVQTGGALLMVIVAWTLPRAVWRGALWWFNSGKDRGAAERAALARLLNEAEERGFNRGWSAAEKALSTRAARTSGPTSVTV</sequence>
<keyword evidence="1" id="KW-0812">Transmembrane</keyword>
<proteinExistence type="predicted"/>
<accession>A0ABS5EDX2</accession>
<comment type="caution">
    <text evidence="2">The sequence shown here is derived from an EMBL/GenBank/DDBJ whole genome shotgun (WGS) entry which is preliminary data.</text>
</comment>
<evidence type="ECO:0000256" key="1">
    <source>
        <dbReference type="SAM" id="Phobius"/>
    </source>
</evidence>
<protein>
    <submittedName>
        <fullName evidence="2">Uncharacterized protein</fullName>
    </submittedName>
</protein>
<gene>
    <name evidence="2" type="ORF">GXW78_06025</name>
</gene>
<keyword evidence="1" id="KW-1133">Transmembrane helix</keyword>
<keyword evidence="1" id="KW-0472">Membrane</keyword>
<dbReference type="RefSeq" id="WP_211866978.1">
    <property type="nucleotide sequence ID" value="NZ_JAAEDI010000005.1"/>
</dbReference>
<keyword evidence="3" id="KW-1185">Reference proteome</keyword>
<dbReference type="EMBL" id="JAAEDI010000005">
    <property type="protein sequence ID" value="MBR0649211.1"/>
    <property type="molecule type" value="Genomic_DNA"/>
</dbReference>
<evidence type="ECO:0000313" key="3">
    <source>
        <dbReference type="Proteomes" id="UP000698752"/>
    </source>
</evidence>
<evidence type="ECO:0000313" key="2">
    <source>
        <dbReference type="EMBL" id="MBR0649211.1"/>
    </source>
</evidence>